<reference evidence="7" key="1">
    <citation type="submission" date="2021-01" db="EMBL/GenBank/DDBJ databases">
        <title>Modified the classification status of verrucomicrobia.</title>
        <authorList>
            <person name="Feng X."/>
        </authorList>
    </citation>
    <scope>NUCLEOTIDE SEQUENCE</scope>
    <source>
        <strain evidence="7">JCM 18052</strain>
    </source>
</reference>
<comment type="subcellular location">
    <subcellularLocation>
        <location evidence="5">Cell membrane</location>
        <topology evidence="5">Multi-pass membrane protein</topology>
    </subcellularLocation>
    <subcellularLocation>
        <location evidence="1">Membrane</location>
        <topology evidence="1">Multi-pass membrane protein</topology>
    </subcellularLocation>
</comment>
<keyword evidence="4 5" id="KW-0472">Membrane</keyword>
<dbReference type="PANTHER" id="PTHR43229">
    <property type="entry name" value="NODULATION PROTEIN J"/>
    <property type="match status" value="1"/>
</dbReference>
<organism evidence="7 8">
    <name type="scientific">Luteolibacter yonseiensis</name>
    <dbReference type="NCBI Taxonomy" id="1144680"/>
    <lineage>
        <taxon>Bacteria</taxon>
        <taxon>Pseudomonadati</taxon>
        <taxon>Verrucomicrobiota</taxon>
        <taxon>Verrucomicrobiia</taxon>
        <taxon>Verrucomicrobiales</taxon>
        <taxon>Verrucomicrobiaceae</taxon>
        <taxon>Luteolibacter</taxon>
    </lineage>
</organism>
<evidence type="ECO:0000313" key="8">
    <source>
        <dbReference type="Proteomes" id="UP000600139"/>
    </source>
</evidence>
<comment type="similarity">
    <text evidence="5">Belongs to the ABC-2 integral membrane protein family.</text>
</comment>
<accession>A0A934V6S9</accession>
<dbReference type="InterPro" id="IPR047817">
    <property type="entry name" value="ABC2_TM_bact-type"/>
</dbReference>
<gene>
    <name evidence="7" type="ORF">JIN84_07115</name>
</gene>
<dbReference type="AlphaFoldDB" id="A0A934V6S9"/>
<dbReference type="GO" id="GO:0043190">
    <property type="term" value="C:ATP-binding cassette (ABC) transporter complex"/>
    <property type="evidence" value="ECO:0007669"/>
    <property type="project" value="InterPro"/>
</dbReference>
<keyword evidence="5" id="KW-0813">Transport</keyword>
<feature type="transmembrane region" description="Helical" evidence="5">
    <location>
        <begin position="111"/>
        <end position="134"/>
    </location>
</feature>
<evidence type="ECO:0000256" key="3">
    <source>
        <dbReference type="ARBA" id="ARBA00022989"/>
    </source>
</evidence>
<comment type="caution">
    <text evidence="7">The sequence shown here is derived from an EMBL/GenBank/DDBJ whole genome shotgun (WGS) entry which is preliminary data.</text>
</comment>
<dbReference type="PANTHER" id="PTHR43229:SF6">
    <property type="entry name" value="ABC-TYPE MULTIDRUG TRANSPORT SYSTEM, PERMEASE COMPONENT"/>
    <property type="match status" value="1"/>
</dbReference>
<evidence type="ECO:0000256" key="4">
    <source>
        <dbReference type="ARBA" id="ARBA00023136"/>
    </source>
</evidence>
<feature type="domain" description="ABC transmembrane type-2" evidence="6">
    <location>
        <begin position="24"/>
        <end position="251"/>
    </location>
</feature>
<feature type="transmembrane region" description="Helical" evidence="5">
    <location>
        <begin position="233"/>
        <end position="252"/>
    </location>
</feature>
<evidence type="ECO:0000313" key="7">
    <source>
        <dbReference type="EMBL" id="MBK1815377.1"/>
    </source>
</evidence>
<feature type="transmembrane region" description="Helical" evidence="5">
    <location>
        <begin position="175"/>
        <end position="193"/>
    </location>
</feature>
<dbReference type="GO" id="GO:0140359">
    <property type="term" value="F:ABC-type transporter activity"/>
    <property type="evidence" value="ECO:0007669"/>
    <property type="project" value="InterPro"/>
</dbReference>
<feature type="transmembrane region" description="Helical" evidence="5">
    <location>
        <begin position="24"/>
        <end position="43"/>
    </location>
</feature>
<feature type="transmembrane region" description="Helical" evidence="5">
    <location>
        <begin position="146"/>
        <end position="168"/>
    </location>
</feature>
<keyword evidence="5" id="KW-1003">Cell membrane</keyword>
<dbReference type="InterPro" id="IPR000412">
    <property type="entry name" value="ABC_2_transport"/>
</dbReference>
<proteinExistence type="inferred from homology"/>
<protein>
    <recommendedName>
        <fullName evidence="5">Transport permease protein</fullName>
    </recommendedName>
</protein>
<name>A0A934V6S9_9BACT</name>
<evidence type="ECO:0000256" key="2">
    <source>
        <dbReference type="ARBA" id="ARBA00022692"/>
    </source>
</evidence>
<dbReference type="InterPro" id="IPR051784">
    <property type="entry name" value="Nod_factor_ABC_transporter"/>
</dbReference>
<feature type="transmembrane region" description="Helical" evidence="5">
    <location>
        <begin position="55"/>
        <end position="73"/>
    </location>
</feature>
<evidence type="ECO:0000256" key="5">
    <source>
        <dbReference type="RuleBase" id="RU361157"/>
    </source>
</evidence>
<keyword evidence="2 5" id="KW-0812">Transmembrane</keyword>
<dbReference type="InterPro" id="IPR013525">
    <property type="entry name" value="ABC2_TM"/>
</dbReference>
<dbReference type="EMBL" id="JAENIK010000008">
    <property type="protein sequence ID" value="MBK1815377.1"/>
    <property type="molecule type" value="Genomic_DNA"/>
</dbReference>
<dbReference type="PIRSF" id="PIRSF006648">
    <property type="entry name" value="DrrB"/>
    <property type="match status" value="1"/>
</dbReference>
<evidence type="ECO:0000256" key="1">
    <source>
        <dbReference type="ARBA" id="ARBA00004141"/>
    </source>
</evidence>
<keyword evidence="3 5" id="KW-1133">Transmembrane helix</keyword>
<dbReference type="RefSeq" id="WP_200350338.1">
    <property type="nucleotide sequence ID" value="NZ_BAABHZ010000012.1"/>
</dbReference>
<dbReference type="PROSITE" id="PS51012">
    <property type="entry name" value="ABC_TM2"/>
    <property type="match status" value="1"/>
</dbReference>
<sequence>MPFSINTVQALVLRYLYLYTRHPIRLVELIFWPLVDLLVWGFLTTYLKGHGEGGFPSSIGFLIGGMILWDVLFRSQQGVAISFLEDVWTRNLLNVFVAPVRTAEYVASTCVVGVLRVGVTLVVLTIVAALAYQFQLTNLGLGLLPFLGNLILFGWFLGMISTALIMRFGQAAESLAWAIPFFIQPLAAVFYPVSVLPSWLQPAAMALPCTPVFEGMRTVLSGKPVPWGNVEHALLLNLVWGAVAAIFFAMNLRHVRKSGLLVKVATQ</sequence>
<dbReference type="Proteomes" id="UP000600139">
    <property type="component" value="Unassembled WGS sequence"/>
</dbReference>
<dbReference type="Pfam" id="PF01061">
    <property type="entry name" value="ABC2_membrane"/>
    <property type="match status" value="1"/>
</dbReference>
<evidence type="ECO:0000259" key="6">
    <source>
        <dbReference type="PROSITE" id="PS51012"/>
    </source>
</evidence>
<keyword evidence="8" id="KW-1185">Reference proteome</keyword>